<comment type="subcellular location">
    <subcellularLocation>
        <location evidence="1">Membrane</location>
    </subcellularLocation>
</comment>
<dbReference type="InterPro" id="IPR017452">
    <property type="entry name" value="GPCR_Rhodpsn_7TM"/>
</dbReference>
<dbReference type="InterPro" id="IPR000276">
    <property type="entry name" value="GPCR_Rhodpsn"/>
</dbReference>
<dbReference type="PROSITE" id="PS50262">
    <property type="entry name" value="G_PROTEIN_RECEP_F1_2"/>
    <property type="match status" value="1"/>
</dbReference>
<dbReference type="PROSITE" id="PS00237">
    <property type="entry name" value="G_PROTEIN_RECEP_F1_1"/>
    <property type="match status" value="1"/>
</dbReference>
<feature type="transmembrane region" description="Helical" evidence="7">
    <location>
        <begin position="131"/>
        <end position="157"/>
    </location>
</feature>
<dbReference type="Pfam" id="PF00001">
    <property type="entry name" value="7tm_1"/>
    <property type="match status" value="1"/>
</dbReference>
<feature type="transmembrane region" description="Helical" evidence="7">
    <location>
        <begin position="6"/>
        <end position="33"/>
    </location>
</feature>
<proteinExistence type="inferred from homology"/>
<sequence>MTSTNTLSLFILLQILVALFGVVGNILVLIVIFQARDILKNQTNFLIGNQSAADLFSSIQLIFFQVEYFTNWPSPVPGSIWSKLYCFFWQQRLLLFGSYAISTFNLTILSLERYFAVVHPQMYLARSRKRLFSFMGLGTWLLGPVMQITFIVAHVYYKDGACFVRPSAPFIGVAIFLWDYFIPVGVMTFCFFRVFFKFRTLARIQGNWNAELSVAPSSAAPSSAAPSSAVSNEGGTTRAATTSDPASQDVTEGNNSAKTVTGNTLAVPEVNIPGSARKSDKNKGKSLQRRNATLTILIVYIAYVICWTPNQFGFLQYNLGGSIDWHGLFYQIELIMASSNSGINIVIYALRFKTFQTGIKKLFKCEGS</sequence>
<gene>
    <name evidence="9" type="ORF">HOLleu_27724</name>
</gene>
<evidence type="ECO:0000256" key="1">
    <source>
        <dbReference type="ARBA" id="ARBA00004370"/>
    </source>
</evidence>
<dbReference type="SUPFAM" id="SSF81321">
    <property type="entry name" value="Family A G protein-coupled receptor-like"/>
    <property type="match status" value="1"/>
</dbReference>
<keyword evidence="5" id="KW-0297">G-protein coupled receptor</keyword>
<feature type="transmembrane region" description="Helical" evidence="7">
    <location>
        <begin position="330"/>
        <end position="350"/>
    </location>
</feature>
<keyword evidence="3 7" id="KW-1133">Transmembrane helix</keyword>
<organism evidence="9 10">
    <name type="scientific">Holothuria leucospilota</name>
    <name type="common">Black long sea cucumber</name>
    <name type="synonym">Mertensiothuria leucospilota</name>
    <dbReference type="NCBI Taxonomy" id="206669"/>
    <lineage>
        <taxon>Eukaryota</taxon>
        <taxon>Metazoa</taxon>
        <taxon>Echinodermata</taxon>
        <taxon>Eleutherozoa</taxon>
        <taxon>Echinozoa</taxon>
        <taxon>Holothuroidea</taxon>
        <taxon>Aspidochirotacea</taxon>
        <taxon>Aspidochirotida</taxon>
        <taxon>Holothuriidae</taxon>
        <taxon>Holothuria</taxon>
    </lineage>
</organism>
<dbReference type="OrthoDB" id="10055255at2759"/>
<evidence type="ECO:0000313" key="9">
    <source>
        <dbReference type="EMBL" id="KAJ8031109.1"/>
    </source>
</evidence>
<dbReference type="PANTHER" id="PTHR45698:SF1">
    <property type="entry name" value="TRACE AMINE-ASSOCIATED RECEPTOR 13C-LIKE"/>
    <property type="match status" value="1"/>
</dbReference>
<evidence type="ECO:0000259" key="8">
    <source>
        <dbReference type="PROSITE" id="PS50262"/>
    </source>
</evidence>
<dbReference type="GO" id="GO:0004930">
    <property type="term" value="F:G protein-coupled receptor activity"/>
    <property type="evidence" value="ECO:0007669"/>
    <property type="project" value="UniProtKB-KW"/>
</dbReference>
<keyword evidence="5" id="KW-0807">Transducer</keyword>
<evidence type="ECO:0000256" key="2">
    <source>
        <dbReference type="ARBA" id="ARBA00022692"/>
    </source>
</evidence>
<comment type="similarity">
    <text evidence="5">Belongs to the G-protein coupled receptor 1 family.</text>
</comment>
<evidence type="ECO:0000256" key="7">
    <source>
        <dbReference type="SAM" id="Phobius"/>
    </source>
</evidence>
<keyword evidence="4 7" id="KW-0472">Membrane</keyword>
<feature type="transmembrane region" description="Helical" evidence="7">
    <location>
        <begin position="291"/>
        <end position="310"/>
    </location>
</feature>
<dbReference type="Gene3D" id="1.20.1070.10">
    <property type="entry name" value="Rhodopsin 7-helix transmembrane proteins"/>
    <property type="match status" value="1"/>
</dbReference>
<feature type="transmembrane region" description="Helical" evidence="7">
    <location>
        <begin position="93"/>
        <end position="111"/>
    </location>
</feature>
<feature type="compositionally biased region" description="Polar residues" evidence="6">
    <location>
        <begin position="233"/>
        <end position="259"/>
    </location>
</feature>
<accession>A0A9Q1H2J2</accession>
<dbReference type="AlphaFoldDB" id="A0A9Q1H2J2"/>
<feature type="domain" description="G-protein coupled receptors family 1 profile" evidence="8">
    <location>
        <begin position="24"/>
        <end position="348"/>
    </location>
</feature>
<protein>
    <submittedName>
        <fullName evidence="9">5-hydroxytryptamine receptor 1A</fullName>
    </submittedName>
</protein>
<feature type="transmembrane region" description="Helical" evidence="7">
    <location>
        <begin position="169"/>
        <end position="196"/>
    </location>
</feature>
<dbReference type="Proteomes" id="UP001152320">
    <property type="component" value="Chromosome 13"/>
</dbReference>
<feature type="transmembrane region" description="Helical" evidence="7">
    <location>
        <begin position="45"/>
        <end position="66"/>
    </location>
</feature>
<evidence type="ECO:0000256" key="4">
    <source>
        <dbReference type="ARBA" id="ARBA00023136"/>
    </source>
</evidence>
<evidence type="ECO:0000256" key="6">
    <source>
        <dbReference type="SAM" id="MobiDB-lite"/>
    </source>
</evidence>
<dbReference type="GO" id="GO:0016020">
    <property type="term" value="C:membrane"/>
    <property type="evidence" value="ECO:0007669"/>
    <property type="project" value="UniProtKB-SubCell"/>
</dbReference>
<comment type="caution">
    <text evidence="9">The sequence shown here is derived from an EMBL/GenBank/DDBJ whole genome shotgun (WGS) entry which is preliminary data.</text>
</comment>
<keyword evidence="5 9" id="KW-0675">Receptor</keyword>
<name>A0A9Q1H2J2_HOLLE</name>
<evidence type="ECO:0000256" key="5">
    <source>
        <dbReference type="RuleBase" id="RU000688"/>
    </source>
</evidence>
<evidence type="ECO:0000256" key="3">
    <source>
        <dbReference type="ARBA" id="ARBA00022989"/>
    </source>
</evidence>
<feature type="region of interest" description="Disordered" evidence="6">
    <location>
        <begin position="218"/>
        <end position="259"/>
    </location>
</feature>
<reference evidence="9" key="1">
    <citation type="submission" date="2021-10" db="EMBL/GenBank/DDBJ databases">
        <title>Tropical sea cucumber genome reveals ecological adaptation and Cuvierian tubules defense mechanism.</title>
        <authorList>
            <person name="Chen T."/>
        </authorList>
    </citation>
    <scope>NUCLEOTIDE SEQUENCE</scope>
    <source>
        <strain evidence="9">Nanhai2018</strain>
        <tissue evidence="9">Muscle</tissue>
    </source>
</reference>
<evidence type="ECO:0000313" key="10">
    <source>
        <dbReference type="Proteomes" id="UP001152320"/>
    </source>
</evidence>
<dbReference type="EMBL" id="JAIZAY010000013">
    <property type="protein sequence ID" value="KAJ8031109.1"/>
    <property type="molecule type" value="Genomic_DNA"/>
</dbReference>
<keyword evidence="10" id="KW-1185">Reference proteome</keyword>
<dbReference type="PRINTS" id="PR00237">
    <property type="entry name" value="GPCRRHODOPSN"/>
</dbReference>
<dbReference type="PANTHER" id="PTHR45698">
    <property type="entry name" value="TRACE AMINE-ASSOCIATED RECEPTOR 19N-RELATED"/>
    <property type="match status" value="1"/>
</dbReference>
<dbReference type="CDD" id="cd00637">
    <property type="entry name" value="7tm_classA_rhodopsin-like"/>
    <property type="match status" value="1"/>
</dbReference>
<keyword evidence="2 5" id="KW-0812">Transmembrane</keyword>
<feature type="compositionally biased region" description="Low complexity" evidence="6">
    <location>
        <begin position="218"/>
        <end position="231"/>
    </location>
</feature>